<dbReference type="OrthoDB" id="4304at2"/>
<feature type="transmembrane region" description="Helical" evidence="1">
    <location>
        <begin position="7"/>
        <end position="29"/>
    </location>
</feature>
<keyword evidence="1" id="KW-0472">Membrane</keyword>
<organism evidence="2 3">
    <name type="scientific">Hydrogenoanaerobacterium saccharovorans</name>
    <dbReference type="NCBI Taxonomy" id="474960"/>
    <lineage>
        <taxon>Bacteria</taxon>
        <taxon>Bacillati</taxon>
        <taxon>Bacillota</taxon>
        <taxon>Clostridia</taxon>
        <taxon>Eubacteriales</taxon>
        <taxon>Oscillospiraceae</taxon>
        <taxon>Hydrogenoanaerobacterium</taxon>
    </lineage>
</organism>
<evidence type="ECO:0000256" key="1">
    <source>
        <dbReference type="SAM" id="Phobius"/>
    </source>
</evidence>
<evidence type="ECO:0008006" key="4">
    <source>
        <dbReference type="Google" id="ProtNLM"/>
    </source>
</evidence>
<evidence type="ECO:0000313" key="2">
    <source>
        <dbReference type="EMBL" id="SEM96145.1"/>
    </source>
</evidence>
<evidence type="ECO:0000313" key="3">
    <source>
        <dbReference type="Proteomes" id="UP000199158"/>
    </source>
</evidence>
<protein>
    <recommendedName>
        <fullName evidence="4">DUF1850 domain-containing protein</fullName>
    </recommendedName>
</protein>
<dbReference type="InterPro" id="IPR015001">
    <property type="entry name" value="DUF1850"/>
</dbReference>
<accession>A0A1H8CM85</accession>
<dbReference type="Proteomes" id="UP000199158">
    <property type="component" value="Unassembled WGS sequence"/>
</dbReference>
<proteinExistence type="predicted"/>
<dbReference type="Pfam" id="PF08905">
    <property type="entry name" value="DUF1850"/>
    <property type="match status" value="1"/>
</dbReference>
<sequence length="177" mass="20199">MKQYVKWAGLLLPAFSVLIIIILLFLPLFPPSLLVVSQGKVLGEYPVQADNFEVQFRHSVNKGLIREVYKIDAERLTITLDKGYFESYGAGMIDTVPPEVTYSSDEQFVILDFADHYRHQIDYTAGIVSQHMFYYEDKSLVLYKLAPRKPVAITVRKASAVQRLLGLCQQLINQRKG</sequence>
<keyword evidence="1" id="KW-1133">Transmembrane helix</keyword>
<name>A0A1H8CM85_9FIRM</name>
<reference evidence="2 3" key="1">
    <citation type="submission" date="2016-10" db="EMBL/GenBank/DDBJ databases">
        <authorList>
            <person name="de Groot N.N."/>
        </authorList>
    </citation>
    <scope>NUCLEOTIDE SEQUENCE [LARGE SCALE GENOMIC DNA]</scope>
    <source>
        <strain evidence="2 3">CGMCC 1.5070</strain>
    </source>
</reference>
<dbReference type="EMBL" id="FOCG01000002">
    <property type="protein sequence ID" value="SEM96145.1"/>
    <property type="molecule type" value="Genomic_DNA"/>
</dbReference>
<keyword evidence="1" id="KW-0812">Transmembrane</keyword>
<keyword evidence="3" id="KW-1185">Reference proteome</keyword>
<dbReference type="RefSeq" id="WP_092755030.1">
    <property type="nucleotide sequence ID" value="NZ_FOCG01000002.1"/>
</dbReference>
<dbReference type="STRING" id="474960.SAMN05216180_2226"/>
<gene>
    <name evidence="2" type="ORF">SAMN05216180_2226</name>
</gene>
<dbReference type="AlphaFoldDB" id="A0A1H8CM85"/>